<comment type="caution">
    <text evidence="1">The sequence shown here is derived from an EMBL/GenBank/DDBJ whole genome shotgun (WGS) entry which is preliminary data.</text>
</comment>
<dbReference type="AlphaFoldDB" id="A0A4Y2JK23"/>
<dbReference type="Proteomes" id="UP000499080">
    <property type="component" value="Unassembled WGS sequence"/>
</dbReference>
<protein>
    <recommendedName>
        <fullName evidence="4">F-box domain-containing protein</fullName>
    </recommendedName>
</protein>
<evidence type="ECO:0000313" key="2">
    <source>
        <dbReference type="EMBL" id="GBM90724.1"/>
    </source>
</evidence>
<evidence type="ECO:0008006" key="4">
    <source>
        <dbReference type="Google" id="ProtNLM"/>
    </source>
</evidence>
<dbReference type="OrthoDB" id="6409609at2759"/>
<keyword evidence="3" id="KW-1185">Reference proteome</keyword>
<gene>
    <name evidence="1" type="ORF">AVEN_17329_1</name>
    <name evidence="2" type="ORF">AVEN_184353_1</name>
</gene>
<dbReference type="EMBL" id="BGPR01110967">
    <property type="protein sequence ID" value="GBM90691.1"/>
    <property type="molecule type" value="Genomic_DNA"/>
</dbReference>
<accession>A0A4Y2JK23</accession>
<evidence type="ECO:0000313" key="1">
    <source>
        <dbReference type="EMBL" id="GBM90691.1"/>
    </source>
</evidence>
<name>A0A4Y2JK23_ARAVE</name>
<proteinExistence type="predicted"/>
<sequence length="229" mass="27149">MSLVCLKWSQGFRSPSVCKKFRFALTNSQLSMRSCPVMKFVLNCSSMFRHVEIEYIECTKKHFIKSWWKHLKLFLHILCSNSQLISVKFQDLSDCIWRIDTPAYDEMCRRITNFLASQHHLKRIEFHSCSFRLHESVHLLRKLTENSNESLSHFILRVFVRSESIYQELDSFLVQSPNTLADLPSLTTLETDYSLIFKLMVLRQSTAIQAVKKYQTRIFQKIILVYYDD</sequence>
<dbReference type="EMBL" id="BGPR01110977">
    <property type="protein sequence ID" value="GBM90724.1"/>
    <property type="molecule type" value="Genomic_DNA"/>
</dbReference>
<reference evidence="1 3" key="1">
    <citation type="journal article" date="2019" name="Sci. Rep.">
        <title>Orb-weaving spider Araneus ventricosus genome elucidates the spidroin gene catalogue.</title>
        <authorList>
            <person name="Kono N."/>
            <person name="Nakamura H."/>
            <person name="Ohtoshi R."/>
            <person name="Moran D.A.P."/>
            <person name="Shinohara A."/>
            <person name="Yoshida Y."/>
            <person name="Fujiwara M."/>
            <person name="Mori M."/>
            <person name="Tomita M."/>
            <person name="Arakawa K."/>
        </authorList>
    </citation>
    <scope>NUCLEOTIDE SEQUENCE [LARGE SCALE GENOMIC DNA]</scope>
</reference>
<organism evidence="1 3">
    <name type="scientific">Araneus ventricosus</name>
    <name type="common">Orbweaver spider</name>
    <name type="synonym">Epeira ventricosa</name>
    <dbReference type="NCBI Taxonomy" id="182803"/>
    <lineage>
        <taxon>Eukaryota</taxon>
        <taxon>Metazoa</taxon>
        <taxon>Ecdysozoa</taxon>
        <taxon>Arthropoda</taxon>
        <taxon>Chelicerata</taxon>
        <taxon>Arachnida</taxon>
        <taxon>Araneae</taxon>
        <taxon>Araneomorphae</taxon>
        <taxon>Entelegynae</taxon>
        <taxon>Araneoidea</taxon>
        <taxon>Araneidae</taxon>
        <taxon>Araneus</taxon>
    </lineage>
</organism>
<evidence type="ECO:0000313" key="3">
    <source>
        <dbReference type="Proteomes" id="UP000499080"/>
    </source>
</evidence>